<dbReference type="EMBL" id="WQMS01000008">
    <property type="protein sequence ID" value="MVO77920.1"/>
    <property type="molecule type" value="Genomic_DNA"/>
</dbReference>
<name>A0A6I4J056_9SPHN</name>
<proteinExistence type="predicted"/>
<organism evidence="1 2">
    <name type="scientific">Sphingomonas horti</name>
    <dbReference type="NCBI Taxonomy" id="2682842"/>
    <lineage>
        <taxon>Bacteria</taxon>
        <taxon>Pseudomonadati</taxon>
        <taxon>Pseudomonadota</taxon>
        <taxon>Alphaproteobacteria</taxon>
        <taxon>Sphingomonadales</taxon>
        <taxon>Sphingomonadaceae</taxon>
        <taxon>Sphingomonas</taxon>
    </lineage>
</organism>
<accession>A0A6I4J056</accession>
<protein>
    <submittedName>
        <fullName evidence="1">Uncharacterized protein</fullName>
    </submittedName>
</protein>
<gene>
    <name evidence="1" type="ORF">GON01_08235</name>
</gene>
<keyword evidence="2" id="KW-1185">Reference proteome</keyword>
<comment type="caution">
    <text evidence="1">The sequence shown here is derived from an EMBL/GenBank/DDBJ whole genome shotgun (WGS) entry which is preliminary data.</text>
</comment>
<dbReference type="Proteomes" id="UP000441389">
    <property type="component" value="Unassembled WGS sequence"/>
</dbReference>
<reference evidence="1 2" key="1">
    <citation type="submission" date="2019-12" db="EMBL/GenBank/DDBJ databases">
        <authorList>
            <person name="Huq M.A."/>
        </authorList>
    </citation>
    <scope>NUCLEOTIDE SEQUENCE [LARGE SCALE GENOMIC DNA]</scope>
    <source>
        <strain evidence="1 2">MAH-20</strain>
    </source>
</reference>
<dbReference type="AlphaFoldDB" id="A0A6I4J056"/>
<evidence type="ECO:0000313" key="2">
    <source>
        <dbReference type="Proteomes" id="UP000441389"/>
    </source>
</evidence>
<evidence type="ECO:0000313" key="1">
    <source>
        <dbReference type="EMBL" id="MVO77920.1"/>
    </source>
</evidence>
<sequence length="771" mass="77926">MGIFGFATDLAVRQRRVSAPAAPAAAITSLEVLGAAVLPDGADAAIPNGWVAKATLPDDGVSAFDPKKISLTVTDPGFDTAGNATVVTRTITGTEIVRKQYPNQGQRLNSAPGGIGTPRTVYFALSEEVFAGSTITAANAAAGYYGGAAAGSIAGIVNSSSLAYPVPLFAWLQPQHERATGASFAVEAACYHRHAMNGQQVACIEFYGRDAAGGNLTAVQRASLPALSAFQTAGPIVEAWKATIPLATLPQGDLCQAIAVVKPWIGPAFDLSVAGTGVYGTLTAGTPVDTAQPETPLRFLCDKTGGYGGLQAWVKAGASGGAVGSSATPFATVQAALAALATANGSGKGHADHSGSTIFLMDNGGAAVDHAIGATSATAAGKCWTDIKVDPAATGQVRATVAGLVATADLLRFFVPFFVNATGNNTLDGGSSANVKRIAFEGAALSYGASLPAQGLTFRFGMGYWRNCTLTNAFTPFGTFSGHRNAAALVLGCTGNLVSTGAGATPYAFIGNAIDGLRIDDVAAADANAFPQDGMIIANNVLTRMAGVFKIATQRSIAGAARVQNVLETAAGYPAGGEAANIAAGGTAAVSNIVSMHNTVPGVGVGSSNQARQLGVYADTAGTVGVQRQMVERFELLHQRNCKVDTFTVNTTATGRTGPWRYRYGVGLLGNVVVTGDASSGLATVADPSGNNWSGEYLEPGSSWTAGEANVVFVDNKSGSAGAGGGNYALSGAANAAYGRVPAGQSALRYDLAGRARLNDGTGAAGAYERD</sequence>
<dbReference type="RefSeq" id="WP_157026880.1">
    <property type="nucleotide sequence ID" value="NZ_WQMS01000008.1"/>
</dbReference>